<organism evidence="1">
    <name type="scientific">Dissulfuribacter thermophilus</name>
    <dbReference type="NCBI Taxonomy" id="1156395"/>
    <lineage>
        <taxon>Bacteria</taxon>
        <taxon>Pseudomonadati</taxon>
        <taxon>Thermodesulfobacteriota</taxon>
        <taxon>Dissulfuribacteria</taxon>
        <taxon>Dissulfuribacterales</taxon>
        <taxon>Dissulfuribacteraceae</taxon>
        <taxon>Dissulfuribacter</taxon>
    </lineage>
</organism>
<protein>
    <submittedName>
        <fullName evidence="1">DUF3108 domain-containing protein</fullName>
    </submittedName>
</protein>
<gene>
    <name evidence="1" type="ORF">ENJ63_01115</name>
</gene>
<sequence>MIQIIVPFLSLLVLQPSPTLSQSYMTQMAIPAHEDLEYNISWERVLRVGTGKITLKRTKDSYLLEMSAKSARFFDFFFKVRDQFRSIVPLDFSSFKLYEKRIREGRYRRHDYVTYDPLHGVVTYRKNGDPMPDLSVSPPVFDPFSILFAYRFTCPKDSNCTLVATDGKHLDEVEVRLIKREEITVKAGTFSTIKVQPVWRRMQGVFRKKKGGHIYIWFEEHPPYRPIKMEAEIFIGKIVAELSASS</sequence>
<name>A0A7V2SV42_9BACT</name>
<dbReference type="AlphaFoldDB" id="A0A7V2SV42"/>
<evidence type="ECO:0000313" key="1">
    <source>
        <dbReference type="EMBL" id="HFC46461.1"/>
    </source>
</evidence>
<dbReference type="EMBL" id="DRND01000096">
    <property type="protein sequence ID" value="HFC46461.1"/>
    <property type="molecule type" value="Genomic_DNA"/>
</dbReference>
<dbReference type="Proteomes" id="UP000885797">
    <property type="component" value="Unassembled WGS sequence"/>
</dbReference>
<dbReference type="InterPro" id="IPR021457">
    <property type="entry name" value="DUF3108"/>
</dbReference>
<accession>A0A7V2SV42</accession>
<reference evidence="1" key="1">
    <citation type="journal article" date="2020" name="mSystems">
        <title>Genome- and Community-Level Interaction Insights into Carbon Utilization and Element Cycling Functions of Hydrothermarchaeota in Hydrothermal Sediment.</title>
        <authorList>
            <person name="Zhou Z."/>
            <person name="Liu Y."/>
            <person name="Xu W."/>
            <person name="Pan J."/>
            <person name="Luo Z.H."/>
            <person name="Li M."/>
        </authorList>
    </citation>
    <scope>NUCLEOTIDE SEQUENCE [LARGE SCALE GENOMIC DNA]</scope>
    <source>
        <strain evidence="1">HyVt-503</strain>
    </source>
</reference>
<comment type="caution">
    <text evidence="1">The sequence shown here is derived from an EMBL/GenBank/DDBJ whole genome shotgun (WGS) entry which is preliminary data.</text>
</comment>
<proteinExistence type="predicted"/>
<dbReference type="Pfam" id="PF11306">
    <property type="entry name" value="DUF3108"/>
    <property type="match status" value="1"/>
</dbReference>